<dbReference type="Proteomes" id="UP001231649">
    <property type="component" value="Chromosome 1"/>
</dbReference>
<proteinExistence type="predicted"/>
<accession>A0ACC2RCV8</accession>
<keyword evidence="2" id="KW-1185">Reference proteome</keyword>
<sequence length="834" mass="93696">MREVYRPLSYLVTSITINQKNWEPIKIKSENKNRVNTVLFNIAYKENKDDEMDYSTRNRYDFFAYVMPESMHDIDQKTNQRHTRKPITREPVIIKSNLDSDYDITTMVDHLLTCNELSDVSSIFVVVPTSDDNYSGLTSDCSTICIQLSEHNHNWNQKQSEKAEPAPSRRISTRLPPCGLKISAKGKLYCLEGMDYTVPSFHDKETMSEKENIFSKLSKFCLHKMEEEEKTHYKNKLCQIYTPNQKVIMYQGVGVSTDTTSDRPCCCAPKPQENHYHKPEHRHVSELVTPLLINRGPNNDGYRRLPKVNVIQQASFVSTNRAPMPVSPCVIPSCRRPVDYHHPPDMYQMPSETSSIGTMPPSELEPFPAKYDDCESTKTRTSVSIRELFNSSRQKQSEPCQCSPEKIKEMFEEVLRGKAPNLRSTACGAEFSTGESMKLPISQKICKEAEVLETDSDDDEGCKYIKNYKLDCSCDGKNKMVKIAPLCPCQSQKPSMPPLPPMSKTTAGPKPGTRSMGCQCCCCDETSKKDGKDQKVLGPSGGVCQMEPGGTYCQAGQIKTLTPTTTTTSERQKGCVCSGGVIGKPEKKKGFFSRNKTVICECPKTEPQPQSDSQGKTKAEPEPELEPDLDNYYYQYRNEHYAYIDEKQILRQKSDMTQTQSGFRFFKGKRPPVPPEPEFTVEDAVRYYIALNPDFIKEFCPPPEPKDCPCSELPSNAPDKVSLKSKKSQKKNNKIHCDCPGSPAQDETPSRATPSTVPPATGPTPPAAPEKPEIPVDEGPSGGFKFSIGGKGSASKANLFEESTASTKRTLKSNFMYYSTSFCQRRDTSYPMIV</sequence>
<evidence type="ECO:0000313" key="1">
    <source>
        <dbReference type="EMBL" id="KAJ8737965.1"/>
    </source>
</evidence>
<gene>
    <name evidence="1" type="ORF">PYW08_000560</name>
</gene>
<reference evidence="1" key="1">
    <citation type="submission" date="2023-03" db="EMBL/GenBank/DDBJ databases">
        <title>Chromosome-level genomes of two armyworms, Mythimna separata and Mythimna loreyi, provide insights into the biosynthesis and reception of sex pheromones.</title>
        <authorList>
            <person name="Zhao H."/>
        </authorList>
    </citation>
    <scope>NUCLEOTIDE SEQUENCE</scope>
    <source>
        <strain evidence="1">BeijingLab</strain>
    </source>
</reference>
<protein>
    <submittedName>
        <fullName evidence="1">Uncharacterized protein</fullName>
    </submittedName>
</protein>
<name>A0ACC2RCV8_9NEOP</name>
<dbReference type="EMBL" id="CM056777">
    <property type="protein sequence ID" value="KAJ8737965.1"/>
    <property type="molecule type" value="Genomic_DNA"/>
</dbReference>
<evidence type="ECO:0000313" key="2">
    <source>
        <dbReference type="Proteomes" id="UP001231649"/>
    </source>
</evidence>
<comment type="caution">
    <text evidence="1">The sequence shown here is derived from an EMBL/GenBank/DDBJ whole genome shotgun (WGS) entry which is preliminary data.</text>
</comment>
<organism evidence="1 2">
    <name type="scientific">Mythimna loreyi</name>
    <dbReference type="NCBI Taxonomy" id="667449"/>
    <lineage>
        <taxon>Eukaryota</taxon>
        <taxon>Metazoa</taxon>
        <taxon>Ecdysozoa</taxon>
        <taxon>Arthropoda</taxon>
        <taxon>Hexapoda</taxon>
        <taxon>Insecta</taxon>
        <taxon>Pterygota</taxon>
        <taxon>Neoptera</taxon>
        <taxon>Endopterygota</taxon>
        <taxon>Lepidoptera</taxon>
        <taxon>Glossata</taxon>
        <taxon>Ditrysia</taxon>
        <taxon>Noctuoidea</taxon>
        <taxon>Noctuidae</taxon>
        <taxon>Noctuinae</taxon>
        <taxon>Hadenini</taxon>
        <taxon>Mythimna</taxon>
    </lineage>
</organism>